<keyword evidence="3" id="KW-1185">Reference proteome</keyword>
<dbReference type="OrthoDB" id="5983145at2759"/>
<accession>A0A6S7G119</accession>
<feature type="compositionally biased region" description="Basic and acidic residues" evidence="1">
    <location>
        <begin position="11"/>
        <end position="20"/>
    </location>
</feature>
<sequence length="144" mass="16684">MRMNLPTLRKMASENVEKSKKNTSMTSISTNSFANDGSFLEMYKQRIKEQENTADEKKDVKAETEKRKTTNLLLQGKRKIPVGRMPGSSKQLDAKKKKQEKAKKKEEENPDEKSSAWKAYMEEVKKYKEMSCTDDSEQNRPLVK</sequence>
<dbReference type="PANTHER" id="PTHR34753:SF1">
    <property type="entry name" value="TELOMERASE RNA COMPONENT INTERACTING RNASE"/>
    <property type="match status" value="1"/>
</dbReference>
<dbReference type="GO" id="GO:0008408">
    <property type="term" value="F:3'-5' exonuclease activity"/>
    <property type="evidence" value="ECO:0007669"/>
    <property type="project" value="InterPro"/>
</dbReference>
<dbReference type="AlphaFoldDB" id="A0A6S7G119"/>
<evidence type="ECO:0000313" key="3">
    <source>
        <dbReference type="Proteomes" id="UP001152795"/>
    </source>
</evidence>
<feature type="compositionally biased region" description="Polar residues" evidence="1">
    <location>
        <begin position="22"/>
        <end position="33"/>
    </location>
</feature>
<reference evidence="2" key="1">
    <citation type="submission" date="2020-04" db="EMBL/GenBank/DDBJ databases">
        <authorList>
            <person name="Alioto T."/>
            <person name="Alioto T."/>
            <person name="Gomez Garrido J."/>
        </authorList>
    </citation>
    <scope>NUCLEOTIDE SEQUENCE</scope>
    <source>
        <strain evidence="2">A484AB</strain>
    </source>
</reference>
<dbReference type="GO" id="GO:0008409">
    <property type="term" value="F:5'-3' exonuclease activity"/>
    <property type="evidence" value="ECO:0007669"/>
    <property type="project" value="InterPro"/>
</dbReference>
<comment type="caution">
    <text evidence="2">The sequence shown here is derived from an EMBL/GenBank/DDBJ whole genome shotgun (WGS) entry which is preliminary data.</text>
</comment>
<protein>
    <submittedName>
        <fullName evidence="2">Uncharacterized protein</fullName>
    </submittedName>
</protein>
<name>A0A6S7G119_PARCT</name>
<dbReference type="Proteomes" id="UP001152795">
    <property type="component" value="Unassembled WGS sequence"/>
</dbReference>
<feature type="compositionally biased region" description="Basic and acidic residues" evidence="1">
    <location>
        <begin position="103"/>
        <end position="116"/>
    </location>
</feature>
<feature type="region of interest" description="Disordered" evidence="1">
    <location>
        <begin position="46"/>
        <end position="116"/>
    </location>
</feature>
<feature type="region of interest" description="Disordered" evidence="1">
    <location>
        <begin position="1"/>
        <end position="33"/>
    </location>
</feature>
<proteinExistence type="predicted"/>
<gene>
    <name evidence="2" type="ORF">PACLA_8A069411</name>
</gene>
<organism evidence="2 3">
    <name type="scientific">Paramuricea clavata</name>
    <name type="common">Red gorgonian</name>
    <name type="synonym">Violescent sea-whip</name>
    <dbReference type="NCBI Taxonomy" id="317549"/>
    <lineage>
        <taxon>Eukaryota</taxon>
        <taxon>Metazoa</taxon>
        <taxon>Cnidaria</taxon>
        <taxon>Anthozoa</taxon>
        <taxon>Octocorallia</taxon>
        <taxon>Malacalcyonacea</taxon>
        <taxon>Plexauridae</taxon>
        <taxon>Paramuricea</taxon>
    </lineage>
</organism>
<dbReference type="EMBL" id="CACRXK020000888">
    <property type="protein sequence ID" value="CAB3985588.1"/>
    <property type="molecule type" value="Genomic_DNA"/>
</dbReference>
<feature type="compositionally biased region" description="Basic and acidic residues" evidence="1">
    <location>
        <begin position="46"/>
        <end position="68"/>
    </location>
</feature>
<dbReference type="InterPro" id="IPR038838">
    <property type="entry name" value="TRIR"/>
</dbReference>
<evidence type="ECO:0000313" key="2">
    <source>
        <dbReference type="EMBL" id="CAB3985588.1"/>
    </source>
</evidence>
<dbReference type="PANTHER" id="PTHR34753">
    <property type="entry name" value="TELOMERASE RNA COMPONENT INTERACTING RNASE"/>
    <property type="match status" value="1"/>
</dbReference>
<evidence type="ECO:0000256" key="1">
    <source>
        <dbReference type="SAM" id="MobiDB-lite"/>
    </source>
</evidence>